<feature type="transmembrane region" description="Helical" evidence="2">
    <location>
        <begin position="405"/>
        <end position="423"/>
    </location>
</feature>
<keyword evidence="2" id="KW-0472">Membrane</keyword>
<feature type="region of interest" description="Disordered" evidence="1">
    <location>
        <begin position="504"/>
        <end position="529"/>
    </location>
</feature>
<keyword evidence="4" id="KW-1185">Reference proteome</keyword>
<feature type="region of interest" description="Disordered" evidence="1">
    <location>
        <begin position="543"/>
        <end position="596"/>
    </location>
</feature>
<feature type="region of interest" description="Disordered" evidence="1">
    <location>
        <begin position="168"/>
        <end position="254"/>
    </location>
</feature>
<name>A0A165G5C3_EXIGL</name>
<dbReference type="OrthoDB" id="5427664at2759"/>
<keyword evidence="2" id="KW-1133">Transmembrane helix</keyword>
<feature type="transmembrane region" description="Helical" evidence="2">
    <location>
        <begin position="336"/>
        <end position="356"/>
    </location>
</feature>
<organism evidence="3 4">
    <name type="scientific">Exidia glandulosa HHB12029</name>
    <dbReference type="NCBI Taxonomy" id="1314781"/>
    <lineage>
        <taxon>Eukaryota</taxon>
        <taxon>Fungi</taxon>
        <taxon>Dikarya</taxon>
        <taxon>Basidiomycota</taxon>
        <taxon>Agaricomycotina</taxon>
        <taxon>Agaricomycetes</taxon>
        <taxon>Auriculariales</taxon>
        <taxon>Exidiaceae</taxon>
        <taxon>Exidia</taxon>
    </lineage>
</organism>
<dbReference type="AlphaFoldDB" id="A0A165G5C3"/>
<evidence type="ECO:0000256" key="1">
    <source>
        <dbReference type="SAM" id="MobiDB-lite"/>
    </source>
</evidence>
<feature type="transmembrane region" description="Helical" evidence="2">
    <location>
        <begin position="278"/>
        <end position="297"/>
    </location>
</feature>
<keyword evidence="2" id="KW-0812">Transmembrane</keyword>
<sequence>MQQCSPIFLLANNGNNSYAEDLAPVLNRTFGLWNASDTTANLTNVVDIALMKSTLQGLYCAADWPGRCLGLCPNADVSGFGVRYAFYIQSLTSAALMAISPDDAQAACWSAAILTASVIIPAMVQKAMKKLTLHHAMLCLNFATMSAVAALASAPVCDVWRAPDFPEQDFPAKQGGNGRSVTLATAGSPRLRTSQLDGEDERPESQALPSTPTLLAVPVPGEQRSTSQADDTENDSRRRDTTTHSRQESLPGSPSVVIITGHEFRKLKWASSGYRSRFFLSLALLTQVSLQWAWAVFLFTSPSYAQEACNGCTQLLLFGYAMTVESMLGNAKYVLFPLWLLACMSVTLLYVIALSYNSMVEYPLIHMPNASSLSGSSNWIVRTFVNTLEWSRRAWAEPYGEKKRILVANVFAAGIWAILVVHSEVQVWNLNPVLSGENSDFGFGQFSALMLAFVPIWPIIVALNKEQDEIRRERAPFYATAPTLDLRDTGSLSLEEQVSLLGSQTSPGLVMPASPRTPSPSTALPATPLPALPEWTPPQWPEHLLSPSSSPSSTQYVPLPPATTAMDTASWPSTPPPRVKAIQSPPPRRRGLETDGGLGLELVPIVVTPPAEDAAR</sequence>
<dbReference type="InParanoid" id="A0A165G5C3"/>
<protein>
    <submittedName>
        <fullName evidence="3">Uncharacterized protein</fullName>
    </submittedName>
</protein>
<feature type="compositionally biased region" description="Basic and acidic residues" evidence="1">
    <location>
        <begin position="234"/>
        <end position="247"/>
    </location>
</feature>
<reference evidence="3 4" key="1">
    <citation type="journal article" date="2016" name="Mol. Biol. Evol.">
        <title>Comparative Genomics of Early-Diverging Mushroom-Forming Fungi Provides Insights into the Origins of Lignocellulose Decay Capabilities.</title>
        <authorList>
            <person name="Nagy L.G."/>
            <person name="Riley R."/>
            <person name="Tritt A."/>
            <person name="Adam C."/>
            <person name="Daum C."/>
            <person name="Floudas D."/>
            <person name="Sun H."/>
            <person name="Yadav J.S."/>
            <person name="Pangilinan J."/>
            <person name="Larsson K.H."/>
            <person name="Matsuura K."/>
            <person name="Barry K."/>
            <person name="Labutti K."/>
            <person name="Kuo R."/>
            <person name="Ohm R.A."/>
            <person name="Bhattacharya S.S."/>
            <person name="Shirouzu T."/>
            <person name="Yoshinaga Y."/>
            <person name="Martin F.M."/>
            <person name="Grigoriev I.V."/>
            <person name="Hibbett D.S."/>
        </authorList>
    </citation>
    <scope>NUCLEOTIDE SEQUENCE [LARGE SCALE GENOMIC DNA]</scope>
    <source>
        <strain evidence="3 4">HHB12029</strain>
    </source>
</reference>
<accession>A0A165G5C3</accession>
<feature type="compositionally biased region" description="Polar residues" evidence="1">
    <location>
        <begin position="179"/>
        <end position="196"/>
    </location>
</feature>
<dbReference type="EMBL" id="KV426058">
    <property type="protein sequence ID" value="KZV90003.1"/>
    <property type="molecule type" value="Genomic_DNA"/>
</dbReference>
<evidence type="ECO:0000313" key="4">
    <source>
        <dbReference type="Proteomes" id="UP000077266"/>
    </source>
</evidence>
<evidence type="ECO:0000313" key="3">
    <source>
        <dbReference type="EMBL" id="KZV90003.1"/>
    </source>
</evidence>
<evidence type="ECO:0000256" key="2">
    <source>
        <dbReference type="SAM" id="Phobius"/>
    </source>
</evidence>
<proteinExistence type="predicted"/>
<dbReference type="Proteomes" id="UP000077266">
    <property type="component" value="Unassembled WGS sequence"/>
</dbReference>
<gene>
    <name evidence="3" type="ORF">EXIGLDRAFT_750866</name>
</gene>
<feature type="transmembrane region" description="Helical" evidence="2">
    <location>
        <begin position="443"/>
        <end position="464"/>
    </location>
</feature>
<feature type="compositionally biased region" description="Low complexity" evidence="1">
    <location>
        <begin position="512"/>
        <end position="526"/>
    </location>
</feature>